<sequence>MGLIAQRWMTFLGLAVIRIALVRRAVILSALVLAVIPFVTSQAPAQDDVGLPMHPQTIPSTIVRQSGEGEGTQWIKVHFKINAPYRHVVRFYQEKVGRNAHISQADAGKLLNTLILVSKDPADQLNVNISSEVGGKVTQVELSRNMVRP</sequence>
<keyword evidence="2" id="KW-1185">Reference proteome</keyword>
<gene>
    <name evidence="1" type="ORF">MELA_00913</name>
</gene>
<evidence type="ECO:0000313" key="1">
    <source>
        <dbReference type="EMBL" id="VUZ84540.1"/>
    </source>
</evidence>
<accession>A0A564ZGT3</accession>
<reference evidence="1 2" key="1">
    <citation type="submission" date="2019-07" db="EMBL/GenBank/DDBJ databases">
        <authorList>
            <person name="Cremers G."/>
        </authorList>
    </citation>
    <scope>NUCLEOTIDE SEQUENCE [LARGE SCALE GENOMIC DNA]</scope>
</reference>
<protein>
    <submittedName>
        <fullName evidence="1">Uncharacterized protein</fullName>
    </submittedName>
</protein>
<dbReference type="EMBL" id="CABIKM010000014">
    <property type="protein sequence ID" value="VUZ84540.1"/>
    <property type="molecule type" value="Genomic_DNA"/>
</dbReference>
<dbReference type="Proteomes" id="UP000334340">
    <property type="component" value="Unassembled WGS sequence"/>
</dbReference>
<dbReference type="AlphaFoldDB" id="A0A564ZGT3"/>
<organism evidence="1 2">
    <name type="scientific">Candidatus Methylomirabilis lanthanidiphila</name>
    <dbReference type="NCBI Taxonomy" id="2211376"/>
    <lineage>
        <taxon>Bacteria</taxon>
        <taxon>Candidatus Methylomirabilota</taxon>
        <taxon>Candidatus Methylomirabilia</taxon>
        <taxon>Candidatus Methylomirabilales</taxon>
        <taxon>Candidatus Methylomirabilaceae</taxon>
        <taxon>Candidatus Methylomirabilis</taxon>
    </lineage>
</organism>
<name>A0A564ZGT3_9BACT</name>
<evidence type="ECO:0000313" key="2">
    <source>
        <dbReference type="Proteomes" id="UP000334340"/>
    </source>
</evidence>
<proteinExistence type="predicted"/>